<evidence type="ECO:0000313" key="13">
    <source>
        <dbReference type="Proteomes" id="UP000007110"/>
    </source>
</evidence>
<dbReference type="InParanoid" id="A0A7M7T0Y2"/>
<keyword evidence="2" id="KW-1003">Cell membrane</keyword>
<proteinExistence type="inferred from homology"/>
<dbReference type="PRINTS" id="PR00237">
    <property type="entry name" value="GPCRRHODOPSN"/>
</dbReference>
<protein>
    <recommendedName>
        <fullName evidence="11">G-protein coupled receptors family 1 profile domain-containing protein</fullName>
    </recommendedName>
</protein>
<dbReference type="InterPro" id="IPR000276">
    <property type="entry name" value="GPCR_Rhodpsn"/>
</dbReference>
<name>A0A7M7T0Y2_STRPU</name>
<reference evidence="13" key="1">
    <citation type="submission" date="2015-02" db="EMBL/GenBank/DDBJ databases">
        <title>Genome sequencing for Strongylocentrotus purpuratus.</title>
        <authorList>
            <person name="Murali S."/>
            <person name="Liu Y."/>
            <person name="Vee V."/>
            <person name="English A."/>
            <person name="Wang M."/>
            <person name="Skinner E."/>
            <person name="Han Y."/>
            <person name="Muzny D.M."/>
            <person name="Worley K.C."/>
            <person name="Gibbs R.A."/>
        </authorList>
    </citation>
    <scope>NUCLEOTIDE SEQUENCE</scope>
</reference>
<dbReference type="Proteomes" id="UP000007110">
    <property type="component" value="Unassembled WGS sequence"/>
</dbReference>
<reference evidence="12" key="2">
    <citation type="submission" date="2021-01" db="UniProtKB">
        <authorList>
            <consortium name="EnsemblMetazoa"/>
        </authorList>
    </citation>
    <scope>IDENTIFICATION</scope>
</reference>
<dbReference type="KEGG" id="spu:115925856"/>
<evidence type="ECO:0000259" key="11">
    <source>
        <dbReference type="PROSITE" id="PS50262"/>
    </source>
</evidence>
<dbReference type="SUPFAM" id="SSF81321">
    <property type="entry name" value="Family A G protein-coupled receptor-like"/>
    <property type="match status" value="1"/>
</dbReference>
<comment type="subcellular location">
    <subcellularLocation>
        <location evidence="1">Cell membrane</location>
        <topology evidence="1">Multi-pass membrane protein</topology>
    </subcellularLocation>
</comment>
<evidence type="ECO:0000256" key="7">
    <source>
        <dbReference type="ARBA" id="ARBA00023170"/>
    </source>
</evidence>
<feature type="domain" description="G-protein coupled receptors family 1 profile" evidence="11">
    <location>
        <begin position="58"/>
        <end position="312"/>
    </location>
</feature>
<evidence type="ECO:0000256" key="3">
    <source>
        <dbReference type="ARBA" id="ARBA00022692"/>
    </source>
</evidence>
<dbReference type="EnsemblMetazoa" id="XM_030989870">
    <property type="protein sequence ID" value="XP_030845730"/>
    <property type="gene ID" value="LOC115925856"/>
</dbReference>
<dbReference type="RefSeq" id="XP_030845730.1">
    <property type="nucleotide sequence ID" value="XM_030989870.1"/>
</dbReference>
<keyword evidence="3 9" id="KW-0812">Transmembrane</keyword>
<evidence type="ECO:0000256" key="6">
    <source>
        <dbReference type="ARBA" id="ARBA00023136"/>
    </source>
</evidence>
<feature type="transmembrane region" description="Helical" evidence="10">
    <location>
        <begin position="200"/>
        <end position="221"/>
    </location>
</feature>
<evidence type="ECO:0000256" key="10">
    <source>
        <dbReference type="SAM" id="Phobius"/>
    </source>
</evidence>
<evidence type="ECO:0000256" key="4">
    <source>
        <dbReference type="ARBA" id="ARBA00022989"/>
    </source>
</evidence>
<evidence type="ECO:0000313" key="12">
    <source>
        <dbReference type="EnsemblMetazoa" id="XP_030845730"/>
    </source>
</evidence>
<feature type="transmembrane region" description="Helical" evidence="10">
    <location>
        <begin position="78"/>
        <end position="96"/>
    </location>
</feature>
<dbReference type="Pfam" id="PF00001">
    <property type="entry name" value="7tm_1"/>
    <property type="match status" value="1"/>
</dbReference>
<dbReference type="PANTHER" id="PTHR24228:SF72">
    <property type="entry name" value="G-PROTEIN COUPLED RECEPTORS FAMILY 1 PROFILE DOMAIN-CONTAINING PROTEIN"/>
    <property type="match status" value="1"/>
</dbReference>
<accession>A0A7M7T0Y2</accession>
<evidence type="ECO:0000256" key="8">
    <source>
        <dbReference type="ARBA" id="ARBA00023224"/>
    </source>
</evidence>
<dbReference type="GeneID" id="115925856"/>
<evidence type="ECO:0000256" key="9">
    <source>
        <dbReference type="RuleBase" id="RU000688"/>
    </source>
</evidence>
<keyword evidence="8 9" id="KW-0807">Transducer</keyword>
<dbReference type="AlphaFoldDB" id="A0A7M7T0Y2"/>
<dbReference type="PROSITE" id="PS00237">
    <property type="entry name" value="G_PROTEIN_RECEP_F1_1"/>
    <property type="match status" value="1"/>
</dbReference>
<dbReference type="CDD" id="cd00637">
    <property type="entry name" value="7tm_classA_rhodopsin-like"/>
    <property type="match status" value="1"/>
</dbReference>
<feature type="transmembrane region" description="Helical" evidence="10">
    <location>
        <begin position="159"/>
        <end position="180"/>
    </location>
</feature>
<evidence type="ECO:0000256" key="5">
    <source>
        <dbReference type="ARBA" id="ARBA00023040"/>
    </source>
</evidence>
<dbReference type="PANTHER" id="PTHR24228">
    <property type="entry name" value="B2 BRADYKININ RECEPTOR/ANGIOTENSIN II RECEPTOR"/>
    <property type="match status" value="1"/>
</dbReference>
<dbReference type="GO" id="GO:0007186">
    <property type="term" value="P:G protein-coupled receptor signaling pathway"/>
    <property type="evidence" value="ECO:0000318"/>
    <property type="project" value="GO_Central"/>
</dbReference>
<comment type="similarity">
    <text evidence="9">Belongs to the G-protein coupled receptor 1 family.</text>
</comment>
<dbReference type="GO" id="GO:0005886">
    <property type="term" value="C:plasma membrane"/>
    <property type="evidence" value="ECO:0007669"/>
    <property type="project" value="UniProtKB-SubCell"/>
</dbReference>
<keyword evidence="5 9" id="KW-0297">G-protein coupled receptor</keyword>
<evidence type="ECO:0000256" key="1">
    <source>
        <dbReference type="ARBA" id="ARBA00004651"/>
    </source>
</evidence>
<organism evidence="12 13">
    <name type="scientific">Strongylocentrotus purpuratus</name>
    <name type="common">Purple sea urchin</name>
    <dbReference type="NCBI Taxonomy" id="7668"/>
    <lineage>
        <taxon>Eukaryota</taxon>
        <taxon>Metazoa</taxon>
        <taxon>Echinodermata</taxon>
        <taxon>Eleutherozoa</taxon>
        <taxon>Echinozoa</taxon>
        <taxon>Echinoidea</taxon>
        <taxon>Euechinoidea</taxon>
        <taxon>Echinacea</taxon>
        <taxon>Camarodonta</taxon>
        <taxon>Echinidea</taxon>
        <taxon>Strongylocentrotidae</taxon>
        <taxon>Strongylocentrotus</taxon>
    </lineage>
</organism>
<dbReference type="Gene3D" id="1.20.1070.10">
    <property type="entry name" value="Rhodopsin 7-helix transmembrane proteins"/>
    <property type="match status" value="1"/>
</dbReference>
<keyword evidence="13" id="KW-1185">Reference proteome</keyword>
<dbReference type="InterPro" id="IPR017452">
    <property type="entry name" value="GPCR_Rhodpsn_7TM"/>
</dbReference>
<evidence type="ECO:0000256" key="2">
    <source>
        <dbReference type="ARBA" id="ARBA00022475"/>
    </source>
</evidence>
<keyword evidence="7 9" id="KW-0675">Receptor</keyword>
<dbReference type="GO" id="GO:0004930">
    <property type="term" value="F:G protein-coupled receptor activity"/>
    <property type="evidence" value="ECO:0007669"/>
    <property type="project" value="UniProtKB-KW"/>
</dbReference>
<feature type="transmembrane region" description="Helical" evidence="10">
    <location>
        <begin position="42"/>
        <end position="66"/>
    </location>
</feature>
<keyword evidence="4 10" id="KW-1133">Transmembrane helix</keyword>
<keyword evidence="6 10" id="KW-0472">Membrane</keyword>
<feature type="transmembrane region" description="Helical" evidence="10">
    <location>
        <begin position="108"/>
        <end position="138"/>
    </location>
</feature>
<dbReference type="PROSITE" id="PS50262">
    <property type="entry name" value="G_PROTEIN_RECEP_F1_2"/>
    <property type="match status" value="1"/>
</dbReference>
<dbReference type="OrthoDB" id="10044919at2759"/>
<sequence length="312" mass="34589">MALAFHHPTTFVNMAIFHTNMTTTRNIVSDAPDDGFVSPHNLAAAIILVVICIVGIVGNIFVIVAVQLTRRLQTFTNFFVVVLSCTDFLTAMTLPFQGGALLGLVDAYSAFAVVCEVIGGLSFIFNGWSIITLIVIAFNRYILITQQSQTYRRIFCKKNIAIMLAVILSYPLCSVILFGTTGWAVFGEKCNTCAVVDGRAFNLLSGISMVTLMVAILYFYLKIYLHVRNHVRKVHDKLENQNPQPSSTQQSSVEYLSNPAHCSNERLPPCAVGSQRLSNPMAAGYFFKGNWHSNYCQLRSFVIPSSLEMPHQ</sequence>